<comment type="caution">
    <text evidence="2">The sequence shown here is derived from an EMBL/GenBank/DDBJ whole genome shotgun (WGS) entry which is preliminary data.</text>
</comment>
<accession>A0AAV9ZZ28</accession>
<dbReference type="AlphaFoldDB" id="A0AAV9ZZ28"/>
<feature type="region of interest" description="Disordered" evidence="1">
    <location>
        <begin position="66"/>
        <end position="91"/>
    </location>
</feature>
<evidence type="ECO:0000256" key="1">
    <source>
        <dbReference type="SAM" id="MobiDB-lite"/>
    </source>
</evidence>
<keyword evidence="3" id="KW-1185">Reference proteome</keyword>
<proteinExistence type="predicted"/>
<protein>
    <submittedName>
        <fullName evidence="2">Uncharacterized protein</fullName>
    </submittedName>
</protein>
<organism evidence="2 3">
    <name type="scientific">Favolaschia claudopus</name>
    <dbReference type="NCBI Taxonomy" id="2862362"/>
    <lineage>
        <taxon>Eukaryota</taxon>
        <taxon>Fungi</taxon>
        <taxon>Dikarya</taxon>
        <taxon>Basidiomycota</taxon>
        <taxon>Agaricomycotina</taxon>
        <taxon>Agaricomycetes</taxon>
        <taxon>Agaricomycetidae</taxon>
        <taxon>Agaricales</taxon>
        <taxon>Marasmiineae</taxon>
        <taxon>Mycenaceae</taxon>
        <taxon>Favolaschia</taxon>
    </lineage>
</organism>
<feature type="region of interest" description="Disordered" evidence="1">
    <location>
        <begin position="110"/>
        <end position="150"/>
    </location>
</feature>
<reference evidence="2 3" key="1">
    <citation type="journal article" date="2024" name="J Genomics">
        <title>Draft genome sequencing and assembly of Favolaschia claudopus CIRM-BRFM 2984 isolated from oak limbs.</title>
        <authorList>
            <person name="Navarro D."/>
            <person name="Drula E."/>
            <person name="Chaduli D."/>
            <person name="Cazenave R."/>
            <person name="Ahrendt S."/>
            <person name="Wang J."/>
            <person name="Lipzen A."/>
            <person name="Daum C."/>
            <person name="Barry K."/>
            <person name="Grigoriev I.V."/>
            <person name="Favel A."/>
            <person name="Rosso M.N."/>
            <person name="Martin F."/>
        </authorList>
    </citation>
    <scope>NUCLEOTIDE SEQUENCE [LARGE SCALE GENOMIC DNA]</scope>
    <source>
        <strain evidence="2 3">CIRM-BRFM 2984</strain>
    </source>
</reference>
<dbReference type="EMBL" id="JAWWNJ010000097">
    <property type="protein sequence ID" value="KAK6996422.1"/>
    <property type="molecule type" value="Genomic_DNA"/>
</dbReference>
<sequence>MYGIMGHSRFFAIIFYGSAIQFLTQNICTCIRTQWRGKDSMRSRFSRSFNHQLNSRSGCHELPIHIENRLGGSGGSGGRGGQHGGLGGTGQGPQIHVFGVNTWNVNMQGGATPDLFAHPSQQTPPLPNSESSIPPREQAAENSIPHPSFHSSPEIVQLREEMTRRAEGVDARFSEISAVLRDLAVQLGTRAGPTLITPWPFPFHKTYKAPKRVTAKAGLEE</sequence>
<evidence type="ECO:0000313" key="3">
    <source>
        <dbReference type="Proteomes" id="UP001362999"/>
    </source>
</evidence>
<name>A0AAV9ZZ28_9AGAR</name>
<evidence type="ECO:0000313" key="2">
    <source>
        <dbReference type="EMBL" id="KAK6996422.1"/>
    </source>
</evidence>
<feature type="compositionally biased region" description="Gly residues" evidence="1">
    <location>
        <begin position="71"/>
        <end position="91"/>
    </location>
</feature>
<dbReference type="Proteomes" id="UP001362999">
    <property type="component" value="Unassembled WGS sequence"/>
</dbReference>
<gene>
    <name evidence="2" type="ORF">R3P38DRAFT_2799735</name>
</gene>